<proteinExistence type="predicted"/>
<dbReference type="RefSeq" id="WP_156270030.1">
    <property type="nucleotide sequence ID" value="NZ_WOGU01000011.1"/>
</dbReference>
<name>A0A6N8GPT5_9MICC</name>
<keyword evidence="2" id="KW-1185">Reference proteome</keyword>
<accession>A0A6N8GPT5</accession>
<dbReference type="AlphaFoldDB" id="A0A6N8GPT5"/>
<dbReference type="EMBL" id="WOGU01000011">
    <property type="protein sequence ID" value="MUN64182.1"/>
    <property type="molecule type" value="Genomic_DNA"/>
</dbReference>
<protein>
    <submittedName>
        <fullName evidence="1">Uncharacterized protein</fullName>
    </submittedName>
</protein>
<sequence length="100" mass="11163">MVLYQLSYVRMSFRRISRSSGEELYHSPVPGVPAGPVLRHPAESWIVPASRPVRSPEPVGVPDRQRLYGTDFRIAKSTAGGAAGRANWPTARLWVMVFEQ</sequence>
<comment type="caution">
    <text evidence="1">The sequence shown here is derived from an EMBL/GenBank/DDBJ whole genome shotgun (WGS) entry which is preliminary data.</text>
</comment>
<gene>
    <name evidence="1" type="ORF">GMA12_13715</name>
</gene>
<evidence type="ECO:0000313" key="2">
    <source>
        <dbReference type="Proteomes" id="UP000436989"/>
    </source>
</evidence>
<evidence type="ECO:0000313" key="1">
    <source>
        <dbReference type="EMBL" id="MUN64182.1"/>
    </source>
</evidence>
<dbReference type="Proteomes" id="UP000436989">
    <property type="component" value="Unassembled WGS sequence"/>
</dbReference>
<reference evidence="1 2" key="1">
    <citation type="submission" date="2019-12" db="EMBL/GenBank/DDBJ databases">
        <authorList>
            <person name="Shi Y."/>
        </authorList>
    </citation>
    <scope>NUCLEOTIDE SEQUENCE [LARGE SCALE GENOMIC DNA]</scope>
    <source>
        <strain evidence="1 2">JCM 17929</strain>
    </source>
</reference>
<organism evidence="1 2">
    <name type="scientific">Kocuria sediminis</name>
    <dbReference type="NCBI Taxonomy" id="1038857"/>
    <lineage>
        <taxon>Bacteria</taxon>
        <taxon>Bacillati</taxon>
        <taxon>Actinomycetota</taxon>
        <taxon>Actinomycetes</taxon>
        <taxon>Micrococcales</taxon>
        <taxon>Micrococcaceae</taxon>
        <taxon>Kocuria</taxon>
    </lineage>
</organism>